<proteinExistence type="predicted"/>
<dbReference type="EMBL" id="MEUJ01000005">
    <property type="protein sequence ID" value="OGC39847.1"/>
    <property type="molecule type" value="Genomic_DNA"/>
</dbReference>
<dbReference type="NCBIfam" id="TIGR00282">
    <property type="entry name" value="TIGR00282 family metallophosphoesterase"/>
    <property type="match status" value="1"/>
</dbReference>
<dbReference type="InterPro" id="IPR005235">
    <property type="entry name" value="YmdB-like"/>
</dbReference>
<feature type="binding site" evidence="2">
    <location>
        <position position="40"/>
    </location>
    <ligand>
        <name>Fe cation</name>
        <dbReference type="ChEBI" id="CHEBI:24875"/>
        <label>1</label>
    </ligand>
</feature>
<feature type="binding site" evidence="2">
    <location>
        <position position="176"/>
    </location>
    <ligand>
        <name>Fe cation</name>
        <dbReference type="ChEBI" id="CHEBI:24875"/>
        <label>2</label>
    </ligand>
</feature>
<sequence length="262" mass="28852">MKLLFIGDIIGKLGRKTIRQILPGLKKEFAIDLTVANGENLAHGSGITLKTYDEATMAGIEVLTSGNHIWEKREFLKEIDRCCPYLVRPANYPAGVPGKDHVIIEKGGVKIGFFCLVGRVFMKALDCPFKTAELMVAKMRKETNLILVDIHAEASSEKMAMAVFLGGKVSAVLGTHTHVQTADERIYPGGTAYLTDVGMVGAYDSIIGVQKDPILERYLTQLPTQYDPEEKGPALFNAVVLTIDNKSGKTEKIERIYRVIEP</sequence>
<dbReference type="Proteomes" id="UP000179242">
    <property type="component" value="Unassembled WGS sequence"/>
</dbReference>
<dbReference type="GO" id="GO:0046872">
    <property type="term" value="F:metal ion binding"/>
    <property type="evidence" value="ECO:0007669"/>
    <property type="project" value="UniProtKB-KW"/>
</dbReference>
<dbReference type="AlphaFoldDB" id="A0A1F4U4Q6"/>
<feature type="binding site" evidence="2">
    <location>
        <position position="151"/>
    </location>
    <ligand>
        <name>Fe cation</name>
        <dbReference type="ChEBI" id="CHEBI:24875"/>
        <label>2</label>
    </ligand>
</feature>
<feature type="binding site" evidence="2">
    <location>
        <position position="178"/>
    </location>
    <ligand>
        <name>Fe cation</name>
        <dbReference type="ChEBI" id="CHEBI:24875"/>
        <label>1</label>
    </ligand>
</feature>
<organism evidence="3 4">
    <name type="scientific">candidate division WOR-1 bacterium RIFOXYC2_FULL_46_14</name>
    <dbReference type="NCBI Taxonomy" id="1802587"/>
    <lineage>
        <taxon>Bacteria</taxon>
        <taxon>Bacillati</taxon>
        <taxon>Saganbacteria</taxon>
    </lineage>
</organism>
<keyword evidence="2" id="KW-0479">Metal-binding</keyword>
<dbReference type="PANTHER" id="PTHR36303:SF1">
    <property type="entry name" value="2',3'-CYCLIC-NUCLEOTIDE 2'-PHOSPHODIESTERASE"/>
    <property type="match status" value="1"/>
</dbReference>
<feature type="active site" description="Proton donor" evidence="1">
    <location>
        <position position="68"/>
    </location>
</feature>
<dbReference type="SUPFAM" id="SSF56300">
    <property type="entry name" value="Metallo-dependent phosphatases"/>
    <property type="match status" value="1"/>
</dbReference>
<feature type="binding site" evidence="2">
    <location>
        <position position="67"/>
    </location>
    <ligand>
        <name>Fe cation</name>
        <dbReference type="ChEBI" id="CHEBI:24875"/>
        <label>2</label>
    </ligand>
</feature>
<dbReference type="GO" id="GO:0004113">
    <property type="term" value="F:2',3'-cyclic-nucleotide 3'-phosphodiesterase activity"/>
    <property type="evidence" value="ECO:0007669"/>
    <property type="project" value="TreeGrafter"/>
</dbReference>
<feature type="binding site" evidence="2">
    <location>
        <position position="39"/>
    </location>
    <ligand>
        <name>Fe cation</name>
        <dbReference type="ChEBI" id="CHEBI:24875"/>
        <label>2</label>
    </ligand>
</feature>
<evidence type="ECO:0000256" key="1">
    <source>
        <dbReference type="PIRSR" id="PIRSR004789-50"/>
    </source>
</evidence>
<protein>
    <submittedName>
        <fullName evidence="3">Metallophosphoesterase</fullName>
    </submittedName>
</protein>
<dbReference type="Pfam" id="PF13277">
    <property type="entry name" value="YmdB"/>
    <property type="match status" value="1"/>
</dbReference>
<dbReference type="Gene3D" id="3.60.21.10">
    <property type="match status" value="1"/>
</dbReference>
<dbReference type="PIRSF" id="PIRSF004789">
    <property type="entry name" value="DR1281"/>
    <property type="match status" value="1"/>
</dbReference>
<dbReference type="CDD" id="cd07382">
    <property type="entry name" value="MPP_DR1281"/>
    <property type="match status" value="1"/>
</dbReference>
<feature type="binding site" evidence="2">
    <location>
        <position position="8"/>
    </location>
    <ligand>
        <name>Fe cation</name>
        <dbReference type="ChEBI" id="CHEBI:24875"/>
        <label>1</label>
    </ligand>
</feature>
<evidence type="ECO:0000313" key="3">
    <source>
        <dbReference type="EMBL" id="OGC39847.1"/>
    </source>
</evidence>
<accession>A0A1F4U4Q6</accession>
<evidence type="ECO:0000256" key="2">
    <source>
        <dbReference type="PIRSR" id="PIRSR004789-51"/>
    </source>
</evidence>
<gene>
    <name evidence="3" type="ORF">A2438_04940</name>
</gene>
<name>A0A1F4U4Q6_UNCSA</name>
<dbReference type="InterPro" id="IPR029052">
    <property type="entry name" value="Metallo-depent_PP-like"/>
</dbReference>
<reference evidence="3 4" key="1">
    <citation type="journal article" date="2016" name="Nat. Commun.">
        <title>Thousands of microbial genomes shed light on interconnected biogeochemical processes in an aquifer system.</title>
        <authorList>
            <person name="Anantharaman K."/>
            <person name="Brown C.T."/>
            <person name="Hug L.A."/>
            <person name="Sharon I."/>
            <person name="Castelle C.J."/>
            <person name="Probst A.J."/>
            <person name="Thomas B.C."/>
            <person name="Singh A."/>
            <person name="Wilkins M.J."/>
            <person name="Karaoz U."/>
            <person name="Brodie E.L."/>
            <person name="Williams K.H."/>
            <person name="Hubbard S.S."/>
            <person name="Banfield J.F."/>
        </authorList>
    </citation>
    <scope>NUCLEOTIDE SEQUENCE [LARGE SCALE GENOMIC DNA]</scope>
</reference>
<dbReference type="PANTHER" id="PTHR36303">
    <property type="entry name" value="2',3'-CYCLIC-NUCLEOTIDE 2'-PHOSPHODIESTERASE"/>
    <property type="match status" value="1"/>
</dbReference>
<evidence type="ECO:0000313" key="4">
    <source>
        <dbReference type="Proteomes" id="UP000179242"/>
    </source>
</evidence>
<feature type="binding site" evidence="2">
    <location>
        <position position="39"/>
    </location>
    <ligand>
        <name>Fe cation</name>
        <dbReference type="ChEBI" id="CHEBI:24875"/>
        <label>1</label>
    </ligand>
</feature>
<comment type="caution">
    <text evidence="3">The sequence shown here is derived from an EMBL/GenBank/DDBJ whole genome shotgun (WGS) entry which is preliminary data.</text>
</comment>